<dbReference type="PANTHER" id="PTHR43205:SF7">
    <property type="entry name" value="PROSTAGLANDIN REDUCTASE 1"/>
    <property type="match status" value="1"/>
</dbReference>
<reference evidence="3 4" key="1">
    <citation type="submission" date="2016-04" db="EMBL/GenBank/DDBJ databases">
        <title>A degradative enzymes factory behind the ericoid mycorrhizal symbiosis.</title>
        <authorList>
            <consortium name="DOE Joint Genome Institute"/>
            <person name="Martino E."/>
            <person name="Morin E."/>
            <person name="Grelet G."/>
            <person name="Kuo A."/>
            <person name="Kohler A."/>
            <person name="Daghino S."/>
            <person name="Barry K."/>
            <person name="Choi C."/>
            <person name="Cichocki N."/>
            <person name="Clum A."/>
            <person name="Copeland A."/>
            <person name="Hainaut M."/>
            <person name="Haridas S."/>
            <person name="Labutti K."/>
            <person name="Lindquist E."/>
            <person name="Lipzen A."/>
            <person name="Khouja H.-R."/>
            <person name="Murat C."/>
            <person name="Ohm R."/>
            <person name="Olson A."/>
            <person name="Spatafora J."/>
            <person name="Veneault-Fourrey C."/>
            <person name="Henrissat B."/>
            <person name="Grigoriev I."/>
            <person name="Martin F."/>
            <person name="Perotto S."/>
        </authorList>
    </citation>
    <scope>NUCLEOTIDE SEQUENCE [LARGE SCALE GENOMIC DNA]</scope>
    <source>
        <strain evidence="3 4">F</strain>
    </source>
</reference>
<dbReference type="PANTHER" id="PTHR43205">
    <property type="entry name" value="PROSTAGLANDIN REDUCTASE"/>
    <property type="match status" value="1"/>
</dbReference>
<dbReference type="Pfam" id="PF00107">
    <property type="entry name" value="ADH_zinc_N"/>
    <property type="match status" value="1"/>
</dbReference>
<dbReference type="AlphaFoldDB" id="A0A2J6RAM9"/>
<name>A0A2J6RAM9_HYAVF</name>
<dbReference type="SUPFAM" id="SSF50129">
    <property type="entry name" value="GroES-like"/>
    <property type="match status" value="1"/>
</dbReference>
<dbReference type="SUPFAM" id="SSF51735">
    <property type="entry name" value="NAD(P)-binding Rossmann-fold domains"/>
    <property type="match status" value="1"/>
</dbReference>
<dbReference type="EMBL" id="KZ613952">
    <property type="protein sequence ID" value="PMD35559.1"/>
    <property type="molecule type" value="Genomic_DNA"/>
</dbReference>
<dbReference type="OrthoDB" id="809632at2759"/>
<feature type="domain" description="Enoyl reductase (ER)" evidence="2">
    <location>
        <begin position="20"/>
        <end position="357"/>
    </location>
</feature>
<dbReference type="CDD" id="cd05288">
    <property type="entry name" value="PGDH"/>
    <property type="match status" value="1"/>
</dbReference>
<sequence>MVQNKSLVLAKHPVGYPVPGSDLITTSSEFDLNQAPPPGGLIVKTNYLSFDPYQRGRMRAATGLYTTGYPLNSPITNNAILTVLSSDNPRFKAGDVITTNAEFSEYQIITKERAELEQSPGGGNAGVRLLKNPLGLDPKLFLGALGMSGLTAYSSLYEIGKPKKGEVIFISAASGAVGQVVGQLAKREGLKVIGSVGSDEKLQYIKEELGFDAGFNYKKEKPDEALNRILGELGEEGLNIYYDNVGGEQLDAALGALSTFGRIVSCGSVSQTSKKPGETHGIQNMPLVVGKRLTIRGFIVFDPDMGGKYYEEHQNNLQKWIKDGEIKIKMAVTDGIDNAAEGLVGMLKGENFGKAVLKIADL</sequence>
<accession>A0A2J6RAM9</accession>
<evidence type="ECO:0000259" key="2">
    <source>
        <dbReference type="SMART" id="SM00829"/>
    </source>
</evidence>
<evidence type="ECO:0000313" key="3">
    <source>
        <dbReference type="EMBL" id="PMD35559.1"/>
    </source>
</evidence>
<organism evidence="3 4">
    <name type="scientific">Hyaloscypha variabilis (strain UAMH 11265 / GT02V1 / F)</name>
    <name type="common">Meliniomyces variabilis</name>
    <dbReference type="NCBI Taxonomy" id="1149755"/>
    <lineage>
        <taxon>Eukaryota</taxon>
        <taxon>Fungi</taxon>
        <taxon>Dikarya</taxon>
        <taxon>Ascomycota</taxon>
        <taxon>Pezizomycotina</taxon>
        <taxon>Leotiomycetes</taxon>
        <taxon>Helotiales</taxon>
        <taxon>Hyaloscyphaceae</taxon>
        <taxon>Hyaloscypha</taxon>
        <taxon>Hyaloscypha variabilis</taxon>
    </lineage>
</organism>
<dbReference type="Gene3D" id="3.90.180.10">
    <property type="entry name" value="Medium-chain alcohol dehydrogenases, catalytic domain"/>
    <property type="match status" value="1"/>
</dbReference>
<keyword evidence="4" id="KW-1185">Reference proteome</keyword>
<dbReference type="Gene3D" id="3.40.50.720">
    <property type="entry name" value="NAD(P)-binding Rossmann-like Domain"/>
    <property type="match status" value="1"/>
</dbReference>
<dbReference type="GO" id="GO:0016628">
    <property type="term" value="F:oxidoreductase activity, acting on the CH-CH group of donors, NAD or NADP as acceptor"/>
    <property type="evidence" value="ECO:0007669"/>
    <property type="project" value="InterPro"/>
</dbReference>
<dbReference type="SMART" id="SM00829">
    <property type="entry name" value="PKS_ER"/>
    <property type="match status" value="1"/>
</dbReference>
<dbReference type="InterPro" id="IPR011032">
    <property type="entry name" value="GroES-like_sf"/>
</dbReference>
<evidence type="ECO:0000313" key="4">
    <source>
        <dbReference type="Proteomes" id="UP000235786"/>
    </source>
</evidence>
<proteinExistence type="predicted"/>
<dbReference type="FunFam" id="3.40.50.720:FF:000121">
    <property type="entry name" value="Prostaglandin reductase 2"/>
    <property type="match status" value="1"/>
</dbReference>
<dbReference type="InterPro" id="IPR045010">
    <property type="entry name" value="MDR_fam"/>
</dbReference>
<evidence type="ECO:0000256" key="1">
    <source>
        <dbReference type="ARBA" id="ARBA00023002"/>
    </source>
</evidence>
<dbReference type="InterPro" id="IPR020843">
    <property type="entry name" value="ER"/>
</dbReference>
<protein>
    <submittedName>
        <fullName evidence="3">NAD(P)-binding protein</fullName>
    </submittedName>
</protein>
<dbReference type="InterPro" id="IPR013149">
    <property type="entry name" value="ADH-like_C"/>
</dbReference>
<dbReference type="Proteomes" id="UP000235786">
    <property type="component" value="Unassembled WGS sequence"/>
</dbReference>
<dbReference type="InterPro" id="IPR036291">
    <property type="entry name" value="NAD(P)-bd_dom_sf"/>
</dbReference>
<keyword evidence="1" id="KW-0560">Oxidoreductase</keyword>
<dbReference type="Pfam" id="PF16884">
    <property type="entry name" value="ADH_N_2"/>
    <property type="match status" value="1"/>
</dbReference>
<gene>
    <name evidence="3" type="ORF">L207DRAFT_637908</name>
</gene>
<dbReference type="InterPro" id="IPR041694">
    <property type="entry name" value="ADH_N_2"/>
</dbReference>